<evidence type="ECO:0000259" key="1">
    <source>
        <dbReference type="Pfam" id="PF05685"/>
    </source>
</evidence>
<dbReference type="InterPro" id="IPR008538">
    <property type="entry name" value="Uma2"/>
</dbReference>
<keyword evidence="2" id="KW-0540">Nuclease</keyword>
<feature type="domain" description="Putative restriction endonuclease" evidence="1">
    <location>
        <begin position="60"/>
        <end position="201"/>
    </location>
</feature>
<evidence type="ECO:0000313" key="3">
    <source>
        <dbReference type="Proteomes" id="UP001576780"/>
    </source>
</evidence>
<gene>
    <name evidence="2" type="ORF">ACE1CA_05005</name>
</gene>
<keyword evidence="2" id="KW-0255">Endonuclease</keyword>
<dbReference type="InterPro" id="IPR012296">
    <property type="entry name" value="Nuclease_put_TT1808"/>
</dbReference>
<protein>
    <submittedName>
        <fullName evidence="2">Uma2 family endonuclease</fullName>
    </submittedName>
</protein>
<evidence type="ECO:0000313" key="2">
    <source>
        <dbReference type="EMBL" id="MFB2833872.1"/>
    </source>
</evidence>
<dbReference type="RefSeq" id="WP_413276322.1">
    <property type="nucleotide sequence ID" value="NZ_JBHFNT010000048.1"/>
</dbReference>
<comment type="caution">
    <text evidence="2">The sequence shown here is derived from an EMBL/GenBank/DDBJ whole genome shotgun (WGS) entry which is preliminary data.</text>
</comment>
<dbReference type="PANTHER" id="PTHR33352">
    <property type="entry name" value="SLR1095 PROTEIN"/>
    <property type="match status" value="1"/>
</dbReference>
<organism evidence="2 3">
    <name type="scientific">Floridaenema evergladense BLCC-F167</name>
    <dbReference type="NCBI Taxonomy" id="3153639"/>
    <lineage>
        <taxon>Bacteria</taxon>
        <taxon>Bacillati</taxon>
        <taxon>Cyanobacteriota</taxon>
        <taxon>Cyanophyceae</taxon>
        <taxon>Oscillatoriophycideae</taxon>
        <taxon>Aerosakkonematales</taxon>
        <taxon>Aerosakkonemataceae</taxon>
        <taxon>Floridanema</taxon>
        <taxon>Floridanema evergladense</taxon>
    </lineage>
</organism>
<accession>A0ABV4WFM2</accession>
<reference evidence="2 3" key="1">
    <citation type="submission" date="2024-09" db="EMBL/GenBank/DDBJ databases">
        <title>Floridaenema gen nov. (Aerosakkonemataceae, Aerosakkonematales ord. nov., Cyanobacteria) from benthic tropical and subtropical fresh waters, with the description of four new species.</title>
        <authorList>
            <person name="Moretto J.A."/>
            <person name="Berthold D.E."/>
            <person name="Lefler F.W."/>
            <person name="Huang I.-S."/>
            <person name="Laughinghouse H. IV."/>
        </authorList>
    </citation>
    <scope>NUCLEOTIDE SEQUENCE [LARGE SCALE GENOMIC DNA]</scope>
    <source>
        <strain evidence="2 3">BLCC-F167</strain>
    </source>
</reference>
<dbReference type="SUPFAM" id="SSF52980">
    <property type="entry name" value="Restriction endonuclease-like"/>
    <property type="match status" value="1"/>
</dbReference>
<sequence length="264" mass="30033">MVSSSKLTSTGSDRTTELAECGWRYETITQPDGTTSNILVPLTAAEFLHPQEDYRLPNNTFHDKIAGDAKDILTRRYANTPNVGVFRDLIVEWDIPDLGDHCPDTFVAFGVKNRERNRSRFIVAQEGVRPSLIVEVVSPRYRKPDRETKVVEYARAQVQEYVIIDRRTYRGQELEEVLGYRLVGGFYQPITPDEEGRILAETVGIWIGLREGRLVMEDVQTGERLKTSLELEAENQVLEQQSGEMAALLARYRERFGDLPPDGV</sequence>
<dbReference type="Gene3D" id="3.90.1570.10">
    <property type="entry name" value="tt1808, chain A"/>
    <property type="match status" value="1"/>
</dbReference>
<keyword evidence="2" id="KW-0378">Hydrolase</keyword>
<dbReference type="GO" id="GO:0004519">
    <property type="term" value="F:endonuclease activity"/>
    <property type="evidence" value="ECO:0007669"/>
    <property type="project" value="UniProtKB-KW"/>
</dbReference>
<keyword evidence="3" id="KW-1185">Reference proteome</keyword>
<dbReference type="Proteomes" id="UP001576780">
    <property type="component" value="Unassembled WGS sequence"/>
</dbReference>
<dbReference type="InterPro" id="IPR011335">
    <property type="entry name" value="Restrct_endonuc-II-like"/>
</dbReference>
<dbReference type="Pfam" id="PF05685">
    <property type="entry name" value="Uma2"/>
    <property type="match status" value="1"/>
</dbReference>
<proteinExistence type="predicted"/>
<dbReference type="EMBL" id="JBHFNT010000048">
    <property type="protein sequence ID" value="MFB2833872.1"/>
    <property type="molecule type" value="Genomic_DNA"/>
</dbReference>
<dbReference type="CDD" id="cd06260">
    <property type="entry name" value="DUF820-like"/>
    <property type="match status" value="1"/>
</dbReference>
<name>A0ABV4WFM2_9CYAN</name>
<dbReference type="PANTHER" id="PTHR33352:SF2">
    <property type="entry name" value="SLL0995 PROTEIN"/>
    <property type="match status" value="1"/>
</dbReference>